<dbReference type="Proteomes" id="UP000014585">
    <property type="component" value="Unassembled WGS sequence"/>
</dbReference>
<sequence length="43" mass="5044">MASPDVLKKREKAWFFPLFGYLAKINKLIFLVYFLLPPIKSLS</sequence>
<dbReference type="PATRIC" id="fig|566551.4.peg.3937"/>
<keyword evidence="1" id="KW-0812">Transmembrane</keyword>
<keyword evidence="1" id="KW-0472">Membrane</keyword>
<dbReference type="HOGENOM" id="CLU_3231328_0_0_6"/>
<reference evidence="2 3" key="1">
    <citation type="submission" date="2013-04" db="EMBL/GenBank/DDBJ databases">
        <authorList>
            <person name="Weinstock G."/>
            <person name="Sodergren E."/>
            <person name="Lobos E.A."/>
            <person name="Fulton L."/>
            <person name="Fulton R."/>
            <person name="Courtney L."/>
            <person name="Fronick C."/>
            <person name="O'Laughlin M."/>
            <person name="Godfrey J."/>
            <person name="Wilson R.M."/>
            <person name="Miner T."/>
            <person name="Farmer C."/>
            <person name="Delehaunty K."/>
            <person name="Cordes M."/>
            <person name="Minx P."/>
            <person name="Tomlinson C."/>
            <person name="Chen J."/>
            <person name="Wollam A."/>
            <person name="Pepin K.H."/>
            <person name="Palsikar V.B."/>
            <person name="Zhang X."/>
            <person name="Suruliraj S."/>
            <person name="Perna N.T."/>
            <person name="Plunkett G."/>
            <person name="Warren W."/>
            <person name="Mitreva M."/>
            <person name="Mardis E.R."/>
            <person name="Wilson R.K."/>
        </authorList>
    </citation>
    <scope>NUCLEOTIDE SEQUENCE [LARGE SCALE GENOMIC DNA]</scope>
    <source>
        <strain evidence="2 3">DSM 4568</strain>
    </source>
</reference>
<dbReference type="AlphaFoldDB" id="S3IGX8"/>
<dbReference type="STRING" id="566551.HMPREF0201_04306"/>
<accession>S3IGX8</accession>
<evidence type="ECO:0000313" key="3">
    <source>
        <dbReference type="Proteomes" id="UP000014585"/>
    </source>
</evidence>
<comment type="caution">
    <text evidence="2">The sequence shown here is derived from an EMBL/GenBank/DDBJ whole genome shotgun (WGS) entry which is preliminary data.</text>
</comment>
<gene>
    <name evidence="2" type="ORF">HMPREF0201_04306</name>
</gene>
<proteinExistence type="predicted"/>
<evidence type="ECO:0000313" key="2">
    <source>
        <dbReference type="EMBL" id="EPF13113.1"/>
    </source>
</evidence>
<name>S3IGX8_9ENTR</name>
<evidence type="ECO:0000256" key="1">
    <source>
        <dbReference type="SAM" id="Phobius"/>
    </source>
</evidence>
<feature type="transmembrane region" description="Helical" evidence="1">
    <location>
        <begin position="14"/>
        <end position="36"/>
    </location>
</feature>
<keyword evidence="1" id="KW-1133">Transmembrane helix</keyword>
<dbReference type="EMBL" id="ATDT01000036">
    <property type="protein sequence ID" value="EPF13113.1"/>
    <property type="molecule type" value="Genomic_DNA"/>
</dbReference>
<protein>
    <submittedName>
        <fullName evidence="2">Uncharacterized protein</fullName>
    </submittedName>
</protein>
<organism evidence="2 3">
    <name type="scientific">Cedecea davisae DSM 4568</name>
    <dbReference type="NCBI Taxonomy" id="566551"/>
    <lineage>
        <taxon>Bacteria</taxon>
        <taxon>Pseudomonadati</taxon>
        <taxon>Pseudomonadota</taxon>
        <taxon>Gammaproteobacteria</taxon>
        <taxon>Enterobacterales</taxon>
        <taxon>Enterobacteriaceae</taxon>
        <taxon>Cedecea</taxon>
    </lineage>
</organism>